<feature type="transmembrane region" description="Helical" evidence="8">
    <location>
        <begin position="345"/>
        <end position="365"/>
    </location>
</feature>
<feature type="domain" description="Major facilitator superfamily (MFS) profile" evidence="9">
    <location>
        <begin position="8"/>
        <end position="400"/>
    </location>
</feature>
<keyword evidence="6 8" id="KW-1133">Transmembrane helix</keyword>
<dbReference type="GO" id="GO:0015528">
    <property type="term" value="F:lactose:proton symporter activity"/>
    <property type="evidence" value="ECO:0007669"/>
    <property type="project" value="TreeGrafter"/>
</dbReference>
<keyword evidence="3" id="KW-1003">Cell membrane</keyword>
<evidence type="ECO:0000313" key="13">
    <source>
        <dbReference type="Proteomes" id="UP000285972"/>
    </source>
</evidence>
<dbReference type="PROSITE" id="PS50850">
    <property type="entry name" value="MFS"/>
    <property type="match status" value="1"/>
</dbReference>
<dbReference type="InterPro" id="IPR036259">
    <property type="entry name" value="MFS_trans_sf"/>
</dbReference>
<feature type="transmembrane region" description="Helical" evidence="8">
    <location>
        <begin position="287"/>
        <end position="310"/>
    </location>
</feature>
<feature type="transmembrane region" description="Helical" evidence="8">
    <location>
        <begin position="46"/>
        <end position="65"/>
    </location>
</feature>
<reference evidence="11 13" key="3">
    <citation type="submission" date="2016-09" db="EMBL/GenBank/DDBJ databases">
        <authorList>
            <person name="Doonan J."/>
            <person name="Pachebat J.A."/>
            <person name="Golyshin P.N."/>
            <person name="Denman S."/>
            <person name="Mcdonald J.E."/>
        </authorList>
    </citation>
    <scope>NUCLEOTIDE SEQUENCE [LARGE SCALE GENOMIC DNA]</scope>
    <source>
        <strain evidence="11 13">FRB141</strain>
    </source>
</reference>
<keyword evidence="5 8" id="KW-0812">Transmembrane</keyword>
<feature type="transmembrane region" description="Helical" evidence="8">
    <location>
        <begin position="219"/>
        <end position="235"/>
    </location>
</feature>
<dbReference type="Proteomes" id="UP000044377">
    <property type="component" value="Unassembled WGS sequence"/>
</dbReference>
<dbReference type="GeneID" id="70906480"/>
<keyword evidence="7 8" id="KW-0472">Membrane</keyword>
<reference evidence="12" key="2">
    <citation type="submission" date="2015-01" db="EMBL/GenBank/DDBJ databases">
        <authorList>
            <person name="Paterson Steve"/>
        </authorList>
    </citation>
    <scope>NUCLEOTIDE SEQUENCE [LARGE SCALE GENOMIC DNA]</scope>
    <source>
        <strain evidence="12">OBR1</strain>
    </source>
</reference>
<proteinExistence type="predicted"/>
<comment type="subcellular location">
    <subcellularLocation>
        <location evidence="1">Cell inner membrane</location>
        <topology evidence="1">Multi-pass membrane protein</topology>
    </subcellularLocation>
</comment>
<dbReference type="GO" id="GO:0005886">
    <property type="term" value="C:plasma membrane"/>
    <property type="evidence" value="ECO:0007669"/>
    <property type="project" value="UniProtKB-SubCell"/>
</dbReference>
<feature type="transmembrane region" description="Helical" evidence="8">
    <location>
        <begin position="9"/>
        <end position="34"/>
    </location>
</feature>
<evidence type="ECO:0000256" key="7">
    <source>
        <dbReference type="ARBA" id="ARBA00023136"/>
    </source>
</evidence>
<evidence type="ECO:0000256" key="1">
    <source>
        <dbReference type="ARBA" id="ARBA00004429"/>
    </source>
</evidence>
<feature type="transmembrane region" description="Helical" evidence="8">
    <location>
        <begin position="377"/>
        <end position="396"/>
    </location>
</feature>
<dbReference type="EMBL" id="CGIG01000001">
    <property type="protein sequence ID" value="CPR19823.1"/>
    <property type="molecule type" value="Genomic_DNA"/>
</dbReference>
<evidence type="ECO:0000313" key="12">
    <source>
        <dbReference type="Proteomes" id="UP000044377"/>
    </source>
</evidence>
<dbReference type="GO" id="GO:0030395">
    <property type="term" value="F:lactose binding"/>
    <property type="evidence" value="ECO:0007669"/>
    <property type="project" value="TreeGrafter"/>
</dbReference>
<dbReference type="PRINTS" id="PR00174">
    <property type="entry name" value="LACYSMPORT"/>
</dbReference>
<protein>
    <submittedName>
        <fullName evidence="11">Galactoside permease</fullName>
    </submittedName>
    <submittedName>
        <fullName evidence="10">Sucrose permease, major facilitator superfamily</fullName>
    </submittedName>
</protein>
<dbReference type="PANTHER" id="PTHR23522">
    <property type="entry name" value="BLL5896 PROTEIN"/>
    <property type="match status" value="1"/>
</dbReference>
<feature type="transmembrane region" description="Helical" evidence="8">
    <location>
        <begin position="77"/>
        <end position="95"/>
    </location>
</feature>
<dbReference type="InterPro" id="IPR000576">
    <property type="entry name" value="LacY/RafB_perm_fam"/>
</dbReference>
<evidence type="ECO:0000256" key="4">
    <source>
        <dbReference type="ARBA" id="ARBA00022519"/>
    </source>
</evidence>
<evidence type="ECO:0000313" key="10">
    <source>
        <dbReference type="EMBL" id="CPR19823.1"/>
    </source>
</evidence>
<dbReference type="SUPFAM" id="SSF103473">
    <property type="entry name" value="MFS general substrate transporter"/>
    <property type="match status" value="1"/>
</dbReference>
<evidence type="ECO:0000256" key="5">
    <source>
        <dbReference type="ARBA" id="ARBA00022692"/>
    </source>
</evidence>
<organism evidence="10 12">
    <name type="scientific">Brenneria goodwinii</name>
    <dbReference type="NCBI Taxonomy" id="1109412"/>
    <lineage>
        <taxon>Bacteria</taxon>
        <taxon>Pseudomonadati</taxon>
        <taxon>Pseudomonadota</taxon>
        <taxon>Gammaproteobacteria</taxon>
        <taxon>Enterobacterales</taxon>
        <taxon>Pectobacteriaceae</taxon>
        <taxon>Brenneria</taxon>
    </lineage>
</organism>
<evidence type="ECO:0000256" key="6">
    <source>
        <dbReference type="ARBA" id="ARBA00022989"/>
    </source>
</evidence>
<dbReference type="Proteomes" id="UP000285972">
    <property type="component" value="Unassembled WGS sequence"/>
</dbReference>
<dbReference type="RefSeq" id="WP_048638735.1">
    <property type="nucleotide sequence ID" value="NZ_CGIG01000001.1"/>
</dbReference>
<keyword evidence="4" id="KW-0997">Cell inner membrane</keyword>
<reference evidence="10" key="1">
    <citation type="submission" date="2015-01" db="EMBL/GenBank/DDBJ databases">
        <authorList>
            <person name="Xiang T."/>
            <person name="Song Y."/>
            <person name="Huang L."/>
            <person name="Wang B."/>
            <person name="Wu P."/>
        </authorList>
    </citation>
    <scope>NUCLEOTIDE SEQUENCE [LARGE SCALE GENOMIC DNA]</scope>
    <source>
        <strain evidence="10">OBR1</strain>
    </source>
</reference>
<feature type="transmembrane region" description="Helical" evidence="8">
    <location>
        <begin position="145"/>
        <end position="163"/>
    </location>
</feature>
<dbReference type="KEGG" id="bgj:AWC36_06730"/>
<name>A0A0G4JZX2_9GAMM</name>
<evidence type="ECO:0000259" key="9">
    <source>
        <dbReference type="PROSITE" id="PS50850"/>
    </source>
</evidence>
<evidence type="ECO:0000256" key="3">
    <source>
        <dbReference type="ARBA" id="ARBA00022475"/>
    </source>
</evidence>
<evidence type="ECO:0000256" key="8">
    <source>
        <dbReference type="SAM" id="Phobius"/>
    </source>
</evidence>
<dbReference type="Gene3D" id="1.20.1250.20">
    <property type="entry name" value="MFS general substrate transporter like domains"/>
    <property type="match status" value="2"/>
</dbReference>
<evidence type="ECO:0000313" key="11">
    <source>
        <dbReference type="EMBL" id="RLM28453.1"/>
    </source>
</evidence>
<dbReference type="Pfam" id="PF01306">
    <property type="entry name" value="LacY_symp"/>
    <property type="match status" value="1"/>
</dbReference>
<gene>
    <name evidence="11" type="ORF">BIY26_03775</name>
    <name evidence="10" type="ORF">BN1221_03977c</name>
</gene>
<keyword evidence="2" id="KW-0813">Transport</keyword>
<dbReference type="PANTHER" id="PTHR23522:SF10">
    <property type="entry name" value="3-PHENYLPROPIONIC ACID TRANSPORTER-RELATED"/>
    <property type="match status" value="1"/>
</dbReference>
<dbReference type="AlphaFoldDB" id="A0A0G4JZX2"/>
<sequence>MNAETRKTYILLSCLFFFFFFTWSSTCSLLSIWLNQYVNLRATDTGIIFSAILLVSFCSQPIYGYIQDKLGLGKHQLWFIALLLIGSGPFFMLFADLLRFNIYLGSIAGGLYIGATFNGGIGLLEAYIERFCRLKGIEYGRSRMWGSLGWAVATFFAGINFNINPWYNFALASLSGGLFLLCLSQVRIAKENAMSQLQFGDPSKITLADALGLLRLSRFWALVVFVIGTCIYGVYDQQFPVYFASQFPDLHSGNSMFGYLNSLQVFLEAGGMFLAPFLVNRIGAKNGLILASGIMALRVIGSGLVNGVVLISLMKLLHAVELPILLISLFKYNSLNFDKRLSTTIYLVGFTCISSVVSSLLSPIVGYSYELFGFARTYLFMGGMVLFTTLVSCFLLEPNKTVQPSPTFTPRTIK</sequence>
<dbReference type="NCBIfam" id="NF007077">
    <property type="entry name" value="PRK09528.1"/>
    <property type="match status" value="1"/>
</dbReference>
<dbReference type="STRING" id="1109412.BN1221_03977c"/>
<dbReference type="NCBIfam" id="TIGR00882">
    <property type="entry name" value="2A0105"/>
    <property type="match status" value="1"/>
</dbReference>
<keyword evidence="12" id="KW-1185">Reference proteome</keyword>
<dbReference type="InterPro" id="IPR020846">
    <property type="entry name" value="MFS_dom"/>
</dbReference>
<dbReference type="EMBL" id="MJLX01000006">
    <property type="protein sequence ID" value="RLM28453.1"/>
    <property type="molecule type" value="Genomic_DNA"/>
</dbReference>
<feature type="transmembrane region" description="Helical" evidence="8">
    <location>
        <begin position="101"/>
        <end position="124"/>
    </location>
</feature>
<feature type="transmembrane region" description="Helical" evidence="8">
    <location>
        <begin position="255"/>
        <end position="275"/>
    </location>
</feature>
<accession>A0A0G4JZX2</accession>
<dbReference type="OrthoDB" id="7065110at2"/>
<evidence type="ECO:0000256" key="2">
    <source>
        <dbReference type="ARBA" id="ARBA00022448"/>
    </source>
</evidence>